<feature type="domain" description="N-end rule aminoacyl transferase C-terminal" evidence="8">
    <location>
        <begin position="269"/>
        <end position="409"/>
    </location>
</feature>
<dbReference type="InterPro" id="IPR016181">
    <property type="entry name" value="Acyl_CoA_acyltransferase"/>
</dbReference>
<keyword evidence="2 5" id="KW-0808">Transferase</keyword>
<comment type="similarity">
    <text evidence="1 5">Belongs to the R-transferase family.</text>
</comment>
<reference evidence="9" key="1">
    <citation type="submission" date="2021-12" db="EMBL/GenBank/DDBJ databases">
        <authorList>
            <person name="King R."/>
        </authorList>
    </citation>
    <scope>NUCLEOTIDE SEQUENCE</scope>
</reference>
<protein>
    <recommendedName>
        <fullName evidence="5">Arginyl-tRNA--protein transferase 1</fullName>
        <shortName evidence="5">Arginyltransferase 1</shortName>
        <shortName evidence="5">R-transferase 1</shortName>
        <ecNumber evidence="5">2.3.2.8</ecNumber>
    </recommendedName>
    <alternativeName>
        <fullName evidence="5">Arginine-tRNA--protein transferase 1</fullName>
    </alternativeName>
</protein>
<dbReference type="SUPFAM" id="SSF55729">
    <property type="entry name" value="Acyl-CoA N-acyltransferases (Nat)"/>
    <property type="match status" value="1"/>
</dbReference>
<dbReference type="Pfam" id="PF04376">
    <property type="entry name" value="ATE_N"/>
    <property type="match status" value="1"/>
</dbReference>
<evidence type="ECO:0000256" key="2">
    <source>
        <dbReference type="ARBA" id="ARBA00022679"/>
    </source>
</evidence>
<dbReference type="GO" id="GO:0005737">
    <property type="term" value="C:cytoplasm"/>
    <property type="evidence" value="ECO:0007669"/>
    <property type="project" value="TreeGrafter"/>
</dbReference>
<proteinExistence type="inferred from homology"/>
<gene>
    <name evidence="9" type="ORF">MELIAE_LOCUS13010</name>
</gene>
<evidence type="ECO:0000313" key="10">
    <source>
        <dbReference type="Proteomes" id="UP001154078"/>
    </source>
</evidence>
<evidence type="ECO:0000256" key="5">
    <source>
        <dbReference type="PIRNR" id="PIRNR037207"/>
    </source>
</evidence>
<organism evidence="9 10">
    <name type="scientific">Brassicogethes aeneus</name>
    <name type="common">Rape pollen beetle</name>
    <name type="synonym">Meligethes aeneus</name>
    <dbReference type="NCBI Taxonomy" id="1431903"/>
    <lineage>
        <taxon>Eukaryota</taxon>
        <taxon>Metazoa</taxon>
        <taxon>Ecdysozoa</taxon>
        <taxon>Arthropoda</taxon>
        <taxon>Hexapoda</taxon>
        <taxon>Insecta</taxon>
        <taxon>Pterygota</taxon>
        <taxon>Neoptera</taxon>
        <taxon>Endopterygota</taxon>
        <taxon>Coleoptera</taxon>
        <taxon>Polyphaga</taxon>
        <taxon>Cucujiformia</taxon>
        <taxon>Nitidulidae</taxon>
        <taxon>Meligethinae</taxon>
        <taxon>Brassicogethes</taxon>
    </lineage>
</organism>
<dbReference type="EMBL" id="OV121140">
    <property type="protein sequence ID" value="CAH0564456.1"/>
    <property type="molecule type" value="Genomic_DNA"/>
</dbReference>
<evidence type="ECO:0000256" key="3">
    <source>
        <dbReference type="ARBA" id="ARBA00022786"/>
    </source>
</evidence>
<name>A0A9P0BKD7_BRAAE</name>
<keyword evidence="4 5" id="KW-0012">Acyltransferase</keyword>
<dbReference type="InterPro" id="IPR030700">
    <property type="entry name" value="N-end_Aminoacyl_Trfase"/>
</dbReference>
<comment type="function">
    <text evidence="5">Involved in the post-translational conjugation of arginine to the N-terminal aspartate or glutamate of a protein. This arginylation is required for degradation of the protein via the ubiquitin pathway.</text>
</comment>
<dbReference type="PIRSF" id="PIRSF037207">
    <property type="entry name" value="ATE1_euk"/>
    <property type="match status" value="1"/>
</dbReference>
<evidence type="ECO:0000259" key="8">
    <source>
        <dbReference type="Pfam" id="PF04377"/>
    </source>
</evidence>
<dbReference type="EC" id="2.3.2.8" evidence="5"/>
<keyword evidence="10" id="KW-1185">Reference proteome</keyword>
<dbReference type="GO" id="GO:0004057">
    <property type="term" value="F:arginyl-tRNA--protein transferase activity"/>
    <property type="evidence" value="ECO:0007669"/>
    <property type="project" value="UniProtKB-EC"/>
</dbReference>
<dbReference type="OrthoDB" id="74183at2759"/>
<comment type="catalytic activity">
    <reaction evidence="5">
        <text>an N-terminal L-alpha-aminoacyl-[protein] + L-arginyl-tRNA(Arg) = an N-terminal L-arginyl-L-aminoacyl-[protein] + tRNA(Arg) + H(+)</text>
        <dbReference type="Rhea" id="RHEA:10208"/>
        <dbReference type="Rhea" id="RHEA-COMP:9658"/>
        <dbReference type="Rhea" id="RHEA-COMP:9673"/>
        <dbReference type="Rhea" id="RHEA-COMP:10636"/>
        <dbReference type="Rhea" id="RHEA-COMP:10638"/>
        <dbReference type="ChEBI" id="CHEBI:15378"/>
        <dbReference type="ChEBI" id="CHEBI:78442"/>
        <dbReference type="ChEBI" id="CHEBI:78513"/>
        <dbReference type="ChEBI" id="CHEBI:78597"/>
        <dbReference type="ChEBI" id="CHEBI:83562"/>
        <dbReference type="EC" id="2.3.2.8"/>
    </reaction>
</comment>
<evidence type="ECO:0000259" key="7">
    <source>
        <dbReference type="Pfam" id="PF04376"/>
    </source>
</evidence>
<dbReference type="Pfam" id="PF04377">
    <property type="entry name" value="ATE_C"/>
    <property type="match status" value="1"/>
</dbReference>
<evidence type="ECO:0000256" key="4">
    <source>
        <dbReference type="ARBA" id="ARBA00023315"/>
    </source>
</evidence>
<keyword evidence="3 5" id="KW-0833">Ubl conjugation pathway</keyword>
<accession>A0A9P0BKD7</accession>
<evidence type="ECO:0000256" key="6">
    <source>
        <dbReference type="SAM" id="MobiDB-lite"/>
    </source>
</evidence>
<dbReference type="AlphaFoldDB" id="A0A9P0BKD7"/>
<evidence type="ECO:0000256" key="1">
    <source>
        <dbReference type="ARBA" id="ARBA00009991"/>
    </source>
</evidence>
<dbReference type="InterPro" id="IPR007471">
    <property type="entry name" value="N-end_Aminoacyl_Trfase_N"/>
</dbReference>
<dbReference type="PANTHER" id="PTHR21367:SF1">
    <property type="entry name" value="ARGINYL-TRNA--PROTEIN TRANSFERASE 1"/>
    <property type="match status" value="1"/>
</dbReference>
<dbReference type="InterPro" id="IPR007472">
    <property type="entry name" value="N-end_Aminoacyl_Trfase_C"/>
</dbReference>
<dbReference type="Proteomes" id="UP001154078">
    <property type="component" value="Chromosome 9"/>
</dbReference>
<feature type="region of interest" description="Disordered" evidence="6">
    <location>
        <begin position="179"/>
        <end position="208"/>
    </location>
</feature>
<dbReference type="InterPro" id="IPR017137">
    <property type="entry name" value="Arg-tRNA-P_Trfase_1_euk"/>
</dbReference>
<sequence length="498" mass="57634">MSINLKENTIVQWYAEREKHKCGYCKIEHGSVSYGMWVELMNVEDYQDLIDRGWRRSGKYCYKPTMNETCCPQYTIRCTALNLHLSKSQKKVLKKFNKYLCDGVLNASNNSNENVNDDDGVNDFFIKEGSSVITDKSFISNAVDEEIEKTVDTNSMGDAPTMEQELVNNGLNTVILSQSAKDTTKSKKGNCKEGQGIDPSKPPCKKAKQLRLERKKEKLLKRGMSLEKLNNTNDQKTLEQFMESLPDETKHKLTIKLESMSKESSTFKETLNLYAKYQNVIHNESLSECDEMQFTQFLVDSPLEPQPFPNGIDEPGFGSFHQQYWMDDKLIAVGVIDILPRCVSSVYFFYDPDYRNLTLGTYGSLSELYFTRSLNTLVPAIKYYYMGFYIHTCLKMRYKSKLSPSYLLCPETYQWFPIEKCTPKLEASKYSRLNEDRNAVDEYLCSANDLDGIRIFEISKHRLLLFKQYKRFSDEQQEFENIGKLVGKKACRSLIFIK</sequence>
<dbReference type="PANTHER" id="PTHR21367">
    <property type="entry name" value="ARGININE-TRNA-PROTEIN TRANSFERASE 1"/>
    <property type="match status" value="1"/>
</dbReference>
<feature type="domain" description="N-end aminoacyl transferase N-terminal" evidence="7">
    <location>
        <begin position="20"/>
        <end position="91"/>
    </location>
</feature>
<evidence type="ECO:0000313" key="9">
    <source>
        <dbReference type="EMBL" id="CAH0564456.1"/>
    </source>
</evidence>